<feature type="region of interest" description="Disordered" evidence="3">
    <location>
        <begin position="723"/>
        <end position="744"/>
    </location>
</feature>
<dbReference type="PANTHER" id="PTHR46910">
    <property type="entry name" value="TRANSCRIPTION FACTOR PDR1"/>
    <property type="match status" value="1"/>
</dbReference>
<dbReference type="Gene3D" id="4.10.240.10">
    <property type="entry name" value="Zn(2)-C6 fungal-type DNA-binding domain"/>
    <property type="match status" value="1"/>
</dbReference>
<sequence>MSAIYDLASYPVAISFIHALTSAHLMEPLGVTKGRRRRLVADADRKRVARACDTCRQQKEKCDGHQPCRRCSRIRRPCVFSGKDRSARPLDEAPSKKSPEASITVRPMATASERNVSQRQRVAYLEKIVRQYVGDVDLNLESLKALSQTSETDQKHDDSMAQADDCESSVSETSVGVNETCDILPLENNIAHYSGEFSHWNFSQRIRKYMNILPKEQTQDSVSSWQDFYRTDELQSPTAATTALASLPPRPIANFLLRCFLKHAQTNYFYVEETWVEDKLELCYTKPDVLSRGDVGVVSILFAILAIGTQYAYIESDRMDDGFMGPNPDISSFTEDAVGVMFYQQASRLLPEVLALGSLECVQACLLIAVYLLPIDAAGLSYSYLNIAINVSIQNGMHRRYSRDDLDTRVREIRNRVWWTTYTIERRISIFHGRPMSIRPVDVDADMPSEQSHICPWTTITVPCILATLRLNEFLRKVWNEIDLLKGAPKQKAIMRRLTGLHADLIAWWSDLSTDLLLQEESSQPERYSLQLKLEYCLVRMFCGRCFIFPNDGVGATPEQHSAISPSAASDITHPRSVLVRDCVKAAFEAIETCRHIHNTIGLARASYTEFSSCRAALLIITTQCLQTRCHTFRYALRDGLSMLKHMASGSRLAHVEASLVDRFEQVIARLDQAASMEKKGPSDYDKFKEWETGWRTDSLFVSNDSPRVFHGVTPGKEAISLSQLSPDKSEEAGSSSEPQLYTSGDVTFFPESDDWTTFFGADFLMQLDDGIRSNRRD</sequence>
<proteinExistence type="predicted"/>
<dbReference type="Proteomes" id="UP000766486">
    <property type="component" value="Unassembled WGS sequence"/>
</dbReference>
<feature type="region of interest" description="Disordered" evidence="3">
    <location>
        <begin position="84"/>
        <end position="116"/>
    </location>
</feature>
<dbReference type="InterPro" id="IPR007219">
    <property type="entry name" value="XnlR_reg_dom"/>
</dbReference>
<dbReference type="Pfam" id="PF04082">
    <property type="entry name" value="Fungal_trans"/>
    <property type="match status" value="1"/>
</dbReference>
<dbReference type="PROSITE" id="PS00463">
    <property type="entry name" value="ZN2_CY6_FUNGAL_1"/>
    <property type="match status" value="1"/>
</dbReference>
<feature type="region of interest" description="Disordered" evidence="3">
    <location>
        <begin position="148"/>
        <end position="169"/>
    </location>
</feature>
<gene>
    <name evidence="5" type="ORF">CLO192961_LOCUS411200</name>
</gene>
<evidence type="ECO:0000313" key="6">
    <source>
        <dbReference type="Proteomes" id="UP000766486"/>
    </source>
</evidence>
<evidence type="ECO:0000313" key="5">
    <source>
        <dbReference type="EMBL" id="VUC35373.1"/>
    </source>
</evidence>
<dbReference type="CDD" id="cd12148">
    <property type="entry name" value="fungal_TF_MHR"/>
    <property type="match status" value="1"/>
</dbReference>
<dbReference type="InterPro" id="IPR036864">
    <property type="entry name" value="Zn2-C6_fun-type_DNA-bd_sf"/>
</dbReference>
<keyword evidence="6" id="KW-1185">Reference proteome</keyword>
<feature type="compositionally biased region" description="Basic and acidic residues" evidence="3">
    <location>
        <begin position="84"/>
        <end position="99"/>
    </location>
</feature>
<keyword evidence="1" id="KW-0479">Metal-binding</keyword>
<dbReference type="SMART" id="SM00066">
    <property type="entry name" value="GAL4"/>
    <property type="match status" value="1"/>
</dbReference>
<feature type="domain" description="Zn(2)-C6 fungal-type" evidence="4">
    <location>
        <begin position="51"/>
        <end position="80"/>
    </location>
</feature>
<accession>A0ABY6UWD3</accession>
<evidence type="ECO:0000256" key="1">
    <source>
        <dbReference type="ARBA" id="ARBA00022723"/>
    </source>
</evidence>
<keyword evidence="2" id="KW-0539">Nucleus</keyword>
<evidence type="ECO:0000256" key="2">
    <source>
        <dbReference type="ARBA" id="ARBA00023242"/>
    </source>
</evidence>
<comment type="caution">
    <text evidence="5">The sequence shown here is derived from an EMBL/GenBank/DDBJ whole genome shotgun (WGS) entry which is preliminary data.</text>
</comment>
<dbReference type="InterPro" id="IPR001138">
    <property type="entry name" value="Zn2Cys6_DnaBD"/>
</dbReference>
<organism evidence="5 6">
    <name type="scientific">Bionectria ochroleuca</name>
    <name type="common">Gliocladium roseum</name>
    <dbReference type="NCBI Taxonomy" id="29856"/>
    <lineage>
        <taxon>Eukaryota</taxon>
        <taxon>Fungi</taxon>
        <taxon>Dikarya</taxon>
        <taxon>Ascomycota</taxon>
        <taxon>Pezizomycotina</taxon>
        <taxon>Sordariomycetes</taxon>
        <taxon>Hypocreomycetidae</taxon>
        <taxon>Hypocreales</taxon>
        <taxon>Bionectriaceae</taxon>
        <taxon>Clonostachys</taxon>
    </lineage>
</organism>
<evidence type="ECO:0000256" key="3">
    <source>
        <dbReference type="SAM" id="MobiDB-lite"/>
    </source>
</evidence>
<dbReference type="SUPFAM" id="SSF57701">
    <property type="entry name" value="Zn2/Cys6 DNA-binding domain"/>
    <property type="match status" value="1"/>
</dbReference>
<evidence type="ECO:0000259" key="4">
    <source>
        <dbReference type="PROSITE" id="PS50048"/>
    </source>
</evidence>
<name>A0ABY6UWD3_BIOOC</name>
<dbReference type="InterPro" id="IPR050987">
    <property type="entry name" value="AtrR-like"/>
</dbReference>
<dbReference type="SMART" id="SM00906">
    <property type="entry name" value="Fungal_trans"/>
    <property type="match status" value="1"/>
</dbReference>
<dbReference type="EMBL" id="CABFNS010000910">
    <property type="protein sequence ID" value="VUC35373.1"/>
    <property type="molecule type" value="Genomic_DNA"/>
</dbReference>
<reference evidence="5 6" key="1">
    <citation type="submission" date="2019-06" db="EMBL/GenBank/DDBJ databases">
        <authorList>
            <person name="Broberg M."/>
        </authorList>
    </citation>
    <scope>NUCLEOTIDE SEQUENCE [LARGE SCALE GENOMIC DNA]</scope>
</reference>
<dbReference type="PANTHER" id="PTHR46910:SF23">
    <property type="entry name" value="THIAMINE REPRESSIBLE GENES REGULATORY PROTEIN THI1"/>
    <property type="match status" value="1"/>
</dbReference>
<protein>
    <recommendedName>
        <fullName evidence="4">Zn(2)-C6 fungal-type domain-containing protein</fullName>
    </recommendedName>
</protein>
<dbReference type="CDD" id="cd00067">
    <property type="entry name" value="GAL4"/>
    <property type="match status" value="1"/>
</dbReference>
<dbReference type="PROSITE" id="PS50048">
    <property type="entry name" value="ZN2_CY6_FUNGAL_2"/>
    <property type="match status" value="1"/>
</dbReference>
<dbReference type="Pfam" id="PF00172">
    <property type="entry name" value="Zn_clus"/>
    <property type="match status" value="1"/>
</dbReference>